<dbReference type="OrthoDB" id="8076at10239"/>
<evidence type="ECO:0000256" key="4">
    <source>
        <dbReference type="PIRSR" id="PIRSR612648-3"/>
    </source>
</evidence>
<feature type="binding site" evidence="1 3">
    <location>
        <position position="56"/>
    </location>
    <ligand>
        <name>ATP</name>
        <dbReference type="ChEBI" id="CHEBI:30616"/>
    </ligand>
</feature>
<keyword evidence="1" id="KW-0692">RNA repair</keyword>
<evidence type="ECO:0000256" key="2">
    <source>
        <dbReference type="PIRSR" id="PIRSR612648-1"/>
    </source>
</evidence>
<dbReference type="GO" id="GO:0042245">
    <property type="term" value="P:RNA repair"/>
    <property type="evidence" value="ECO:0007669"/>
    <property type="project" value="UniProtKB-UniRule"/>
</dbReference>
<dbReference type="InterPro" id="IPR012648">
    <property type="entry name" value="Rnl1"/>
</dbReference>
<reference evidence="8 9" key="1">
    <citation type="journal article" date="2016" name="Genom Data">
        <title>Complete genome sequence of a giant Vibrio phage ValKK3 infecting Vibrio alginolyticus.</title>
        <authorList>
            <person name="Lal T.M."/>
            <person name="Sano M."/>
            <person name="Hatai K."/>
            <person name="Ransangan J."/>
        </authorList>
    </citation>
    <scope>NUCLEOTIDE SEQUENCE [LARGE SCALE GENOMIC DNA]</scope>
</reference>
<evidence type="ECO:0000313" key="9">
    <source>
        <dbReference type="Proteomes" id="UP000202888"/>
    </source>
</evidence>
<comment type="similarity">
    <text evidence="1">Belongs to the Tequatrovirus RNA ligase 1 family.</text>
</comment>
<dbReference type="Pfam" id="PF20819">
    <property type="entry name" value="T4_Rnl1_C"/>
    <property type="match status" value="1"/>
</dbReference>
<evidence type="ECO:0000259" key="6">
    <source>
        <dbReference type="Pfam" id="PF09511"/>
    </source>
</evidence>
<evidence type="ECO:0000259" key="7">
    <source>
        <dbReference type="Pfam" id="PF20819"/>
    </source>
</evidence>
<dbReference type="InterPro" id="IPR049042">
    <property type="entry name" value="T4_Rnl1_C"/>
</dbReference>
<feature type="domain" description="T4 RNA ligase 1 C-terminal" evidence="7">
    <location>
        <begin position="261"/>
        <end position="377"/>
    </location>
</feature>
<keyword evidence="1" id="KW-0945">Host-virus interaction</keyword>
<feature type="domain" description="T4 RNA ligase 1-like N-terminal" evidence="6">
    <location>
        <begin position="54"/>
        <end position="254"/>
    </location>
</feature>
<feature type="binding site" evidence="1 3">
    <location>
        <position position="248"/>
    </location>
    <ligand>
        <name>ATP</name>
        <dbReference type="ChEBI" id="CHEBI:30616"/>
    </ligand>
</feature>
<dbReference type="Proteomes" id="UP000202888">
    <property type="component" value="Segment"/>
</dbReference>
<keyword evidence="1 8" id="KW-0436">Ligase</keyword>
<dbReference type="Gene3D" id="1.10.3550.20">
    <property type="match status" value="1"/>
</dbReference>
<feature type="site" description="Essential for RNA ligase activity" evidence="1 5">
    <location>
        <position position="162"/>
    </location>
</feature>
<feature type="binding site" evidence="1 4">
    <location>
        <position position="280"/>
    </location>
    <ligand>
        <name>Mg(2+)</name>
        <dbReference type="ChEBI" id="CHEBI:18420"/>
        <note>catalytic</note>
    </ligand>
</feature>
<evidence type="ECO:0000256" key="3">
    <source>
        <dbReference type="PIRSR" id="PIRSR612648-2"/>
    </source>
</evidence>
<keyword evidence="1 3" id="KW-0067">ATP-binding</keyword>
<dbReference type="HAMAP" id="MF_04149">
    <property type="entry name" value="RNALIG_T4"/>
    <property type="match status" value="1"/>
</dbReference>
<dbReference type="InterPro" id="IPR019039">
    <property type="entry name" value="T4-Rnl1-like_N"/>
</dbReference>
<protein>
    <recommendedName>
        <fullName evidence="1">RNA ligase 1</fullName>
        <ecNumber evidence="1">6.5.1.3</ecNumber>
    </recommendedName>
    <alternativeName>
        <fullName evidence="1">Rnl1</fullName>
    </alternativeName>
</protein>
<dbReference type="GO" id="GO:0046872">
    <property type="term" value="F:metal ion binding"/>
    <property type="evidence" value="ECO:0007669"/>
    <property type="project" value="UniProtKB-UniRule"/>
</dbReference>
<keyword evidence="1" id="KW-1259">Evasion of bacteria-mediated translation shutoff by virus</keyword>
<name>A0A0D4DBJ7_9CAUD</name>
<evidence type="ECO:0000313" key="8">
    <source>
        <dbReference type="EMBL" id="AJT61017.1"/>
    </source>
</evidence>
<accession>A0A0D4DBJ7</accession>
<dbReference type="GO" id="GO:0003972">
    <property type="term" value="F:RNA ligase (ATP) activity"/>
    <property type="evidence" value="ECO:0007669"/>
    <property type="project" value="UniProtKB-UniRule"/>
</dbReference>
<feature type="site" description="Essential for RNA ligase activity" evidence="1 5">
    <location>
        <position position="254"/>
    </location>
</feature>
<comment type="cofactor">
    <cofactor evidence="1">
        <name>Mg(2+)</name>
        <dbReference type="ChEBI" id="CHEBI:18420"/>
    </cofactor>
    <text evidence="1">Binds 2 magnesium ions that perform the catalytic activity via a two-metal mechanism. One of the catalytic Mg(2+), which is coordinated by 5 water molecules, engages the lysine nucleophile and the ATP alpha phosphate while the Mg(2+) orients the PPi leaving group.</text>
</comment>
<keyword evidence="9" id="KW-1185">Reference proteome</keyword>
<keyword evidence="1 4" id="KW-0479">Metal-binding</keyword>
<organism evidence="8 9">
    <name type="scientific">Vibrio phage ValKK3</name>
    <dbReference type="NCBI Taxonomy" id="1610855"/>
    <lineage>
        <taxon>Viruses</taxon>
        <taxon>Duplodnaviria</taxon>
        <taxon>Heunggongvirae</taxon>
        <taxon>Uroviricota</taxon>
        <taxon>Caudoviricetes</taxon>
        <taxon>Pantevenvirales</taxon>
        <taxon>Straboviridae</taxon>
        <taxon>Schizotequatrovirus</taxon>
        <taxon>Schizotequatrovirus valkk3</taxon>
    </lineage>
</organism>
<evidence type="ECO:0000256" key="5">
    <source>
        <dbReference type="PIRSR" id="PIRSR612648-4"/>
    </source>
</evidence>
<feature type="binding site" evidence="1 3">
    <location>
        <position position="162"/>
    </location>
    <ligand>
        <name>ATP</name>
        <dbReference type="ChEBI" id="CHEBI:30616"/>
    </ligand>
</feature>
<comment type="function">
    <text evidence="1">Involved in countering a host defense mechanism which, following viral infection, activates the host anticodon nuclease and shuts off viral translation. Repairs 5'-PO4 and 3'-OH groups in the cleaved host tRNA.</text>
</comment>
<dbReference type="EC" id="6.5.1.3" evidence="1"/>
<proteinExistence type="inferred from homology"/>
<comment type="catalytic activity">
    <reaction evidence="1">
        <text>ATP + (ribonucleotide)n-3'-hydroxyl + 5'-phospho-(ribonucleotide)m = (ribonucleotide)n+m + AMP + diphosphate.</text>
        <dbReference type="EC" id="6.5.1.3"/>
    </reaction>
</comment>
<keyword evidence="1 4" id="KW-0460">Magnesium</keyword>
<feature type="binding site" evidence="1 3">
    <location>
        <position position="78"/>
    </location>
    <ligand>
        <name>ATP</name>
        <dbReference type="ChEBI" id="CHEBI:30616"/>
    </ligand>
</feature>
<dbReference type="EMBL" id="KP671755">
    <property type="protein sequence ID" value="AJT61017.1"/>
    <property type="molecule type" value="Genomic_DNA"/>
</dbReference>
<keyword evidence="1 3" id="KW-0547">Nucleotide-binding</keyword>
<feature type="binding site" evidence="1 3">
    <location>
        <position position="39"/>
    </location>
    <ligand>
        <name>ATP</name>
        <dbReference type="ChEBI" id="CHEBI:30616"/>
    </ligand>
</feature>
<dbReference type="RefSeq" id="YP_009201279.1">
    <property type="nucleotide sequence ID" value="NC_028829.1"/>
</dbReference>
<dbReference type="Pfam" id="PF09511">
    <property type="entry name" value="RNA_lig_T4_1"/>
    <property type="match status" value="1"/>
</dbReference>
<dbReference type="GO" id="GO:0005524">
    <property type="term" value="F:ATP binding"/>
    <property type="evidence" value="ECO:0007669"/>
    <property type="project" value="UniProtKB-UniRule"/>
</dbReference>
<evidence type="ECO:0000256" key="1">
    <source>
        <dbReference type="HAMAP-Rule" id="MF_04149"/>
    </source>
</evidence>
<dbReference type="KEGG" id="vg:26628502"/>
<feature type="active site" description="N6-AMP-lysine intermediate" evidence="1 2">
    <location>
        <position position="102"/>
    </location>
</feature>
<sequence length="381" mass="43749">MNVQELYKNLMSLADDAEGKFFFADHLSPLGEKFRVFSYHIASYSDWLLPGALEARGIMFQLDDNDDMIRIVSRPMEKFFNLNENPFTMELDLTTTVQLMDKADGSLISTYLSGENFALKSKTSIFSEQAVAANRYIKKPENRDLWEFCDDCTQAGLTVNMEWCAPNNRIVLEYPEAKLVILNIRDNETGDYVSFDDIPQSALMRVKQWLVDEYDPATAHEPDFVEKLRDTKGIEGMILRLANGQSVKIKTQWYVDLHSQKDSVNVPKKLVTTILNGNHDDLYALFADDKPTIERIREFDSHVTKTLTNSFNAVRQFYARNRHLARKDYAIAGQKVLKPWEFGVAMIAYQKQTVEGVYESLVTAYLKRPELAIPEKYLNGV</sequence>
<dbReference type="NCBIfam" id="TIGR02308">
    <property type="entry name" value="RNA_lig_T4_1"/>
    <property type="match status" value="1"/>
</dbReference>
<dbReference type="GeneID" id="26628502"/>
<feature type="binding site" evidence="1 3">
    <location>
        <position position="250"/>
    </location>
    <ligand>
        <name>ATP</name>
        <dbReference type="ChEBI" id="CHEBI:30616"/>
    </ligand>
</feature>